<dbReference type="GO" id="GO:0003723">
    <property type="term" value="F:RNA binding"/>
    <property type="evidence" value="ECO:0007669"/>
    <property type="project" value="InterPro"/>
</dbReference>
<dbReference type="PANTHER" id="PTHR13937:SF0">
    <property type="entry name" value="EUKARYOTIC TRANSLATION INITIATION FACTOR 3 SUBUNIT C-RELATED"/>
    <property type="match status" value="1"/>
</dbReference>
<dbReference type="EMBL" id="CAJPVJ010002926">
    <property type="protein sequence ID" value="CAG2166982.1"/>
    <property type="molecule type" value="Genomic_DNA"/>
</dbReference>
<dbReference type="Pfam" id="PF01399">
    <property type="entry name" value="PCI"/>
    <property type="match status" value="1"/>
</dbReference>
<feature type="compositionally biased region" description="Basic and acidic residues" evidence="5">
    <location>
        <begin position="207"/>
        <end position="218"/>
    </location>
</feature>
<feature type="region of interest" description="Disordered" evidence="5">
    <location>
        <begin position="103"/>
        <end position="231"/>
    </location>
</feature>
<dbReference type="InterPro" id="IPR036390">
    <property type="entry name" value="WH_DNA-bd_sf"/>
</dbReference>
<dbReference type="Pfam" id="PF05470">
    <property type="entry name" value="eIF-3c_N"/>
    <property type="match status" value="2"/>
</dbReference>
<proteinExistence type="inferred from homology"/>
<dbReference type="SMART" id="SM00088">
    <property type="entry name" value="PINT"/>
    <property type="match status" value="1"/>
</dbReference>
<feature type="compositionally biased region" description="Acidic residues" evidence="5">
    <location>
        <begin position="133"/>
        <end position="150"/>
    </location>
</feature>
<dbReference type="GO" id="GO:0005852">
    <property type="term" value="C:eukaryotic translation initiation factor 3 complex"/>
    <property type="evidence" value="ECO:0007669"/>
    <property type="project" value="UniProtKB-UniRule"/>
</dbReference>
<name>A0A7R9QJI9_9ACAR</name>
<feature type="compositionally biased region" description="Basic and acidic residues" evidence="5">
    <location>
        <begin position="847"/>
        <end position="861"/>
    </location>
</feature>
<feature type="compositionally biased region" description="Basic and acidic residues" evidence="5">
    <location>
        <begin position="798"/>
        <end position="822"/>
    </location>
</feature>
<keyword evidence="8" id="KW-1185">Reference proteome</keyword>
<dbReference type="InterPro" id="IPR008905">
    <property type="entry name" value="EIF3C_N_dom"/>
</dbReference>
<organism evidence="7">
    <name type="scientific">Oppiella nova</name>
    <dbReference type="NCBI Taxonomy" id="334625"/>
    <lineage>
        <taxon>Eukaryota</taxon>
        <taxon>Metazoa</taxon>
        <taxon>Ecdysozoa</taxon>
        <taxon>Arthropoda</taxon>
        <taxon>Chelicerata</taxon>
        <taxon>Arachnida</taxon>
        <taxon>Acari</taxon>
        <taxon>Acariformes</taxon>
        <taxon>Sarcoptiformes</taxon>
        <taxon>Oribatida</taxon>
        <taxon>Brachypylina</taxon>
        <taxon>Oppioidea</taxon>
        <taxon>Oppiidae</taxon>
        <taxon>Oppiella</taxon>
    </lineage>
</organism>
<evidence type="ECO:0000256" key="5">
    <source>
        <dbReference type="SAM" id="MobiDB-lite"/>
    </source>
</evidence>
<evidence type="ECO:0000259" key="6">
    <source>
        <dbReference type="PROSITE" id="PS50250"/>
    </source>
</evidence>
<accession>A0A7R9QJI9</accession>
<evidence type="ECO:0000256" key="3">
    <source>
        <dbReference type="ARBA" id="ARBA00022917"/>
    </source>
</evidence>
<comment type="subunit">
    <text evidence="4">Component of the eukaryotic translation initiation factor 3 (eIF-3) complex.</text>
</comment>
<feature type="domain" description="PCI" evidence="6">
    <location>
        <begin position="581"/>
        <end position="757"/>
    </location>
</feature>
<dbReference type="InterPro" id="IPR000717">
    <property type="entry name" value="PCI_dom"/>
</dbReference>
<keyword evidence="3 4" id="KW-0648">Protein biosynthesis</keyword>
<dbReference type="FunFam" id="1.10.10.10:FF:000300">
    <property type="entry name" value="Eukaryotic translation initiation factor 3 subunit C"/>
    <property type="match status" value="1"/>
</dbReference>
<comment type="similarity">
    <text evidence="4">Belongs to the eIF-3 subunit C family.</text>
</comment>
<dbReference type="AlphaFoldDB" id="A0A7R9QJI9"/>
<evidence type="ECO:0000256" key="4">
    <source>
        <dbReference type="HAMAP-Rule" id="MF_03002"/>
    </source>
</evidence>
<reference evidence="7" key="1">
    <citation type="submission" date="2020-11" db="EMBL/GenBank/DDBJ databases">
        <authorList>
            <person name="Tran Van P."/>
        </authorList>
    </citation>
    <scope>NUCLEOTIDE SEQUENCE</scope>
</reference>
<dbReference type="GO" id="GO:0016282">
    <property type="term" value="C:eukaryotic 43S preinitiation complex"/>
    <property type="evidence" value="ECO:0007669"/>
    <property type="project" value="UniProtKB-UniRule"/>
</dbReference>
<feature type="compositionally biased region" description="Acidic residues" evidence="5">
    <location>
        <begin position="12"/>
        <end position="22"/>
    </location>
</feature>
<dbReference type="InterPro" id="IPR058999">
    <property type="entry name" value="EIF3CL_C"/>
</dbReference>
<dbReference type="OrthoDB" id="29647at2759"/>
<dbReference type="PANTHER" id="PTHR13937">
    <property type="entry name" value="EUKARYOTIC TRANSLATION INITATION FACTOR 3, SUBUNIT 8 EIF3S8 -RELATED"/>
    <property type="match status" value="1"/>
</dbReference>
<dbReference type="GO" id="GO:0031369">
    <property type="term" value="F:translation initiation factor binding"/>
    <property type="evidence" value="ECO:0007669"/>
    <property type="project" value="InterPro"/>
</dbReference>
<gene>
    <name evidence="7" type="ORF">ONB1V03_LOCUS6497</name>
</gene>
<feature type="region of interest" description="Disordered" evidence="5">
    <location>
        <begin position="1"/>
        <end position="28"/>
    </location>
</feature>
<evidence type="ECO:0000313" key="7">
    <source>
        <dbReference type="EMBL" id="CAD7647902.1"/>
    </source>
</evidence>
<keyword evidence="2 4" id="KW-0396">Initiation factor</keyword>
<comment type="subcellular location">
    <subcellularLocation>
        <location evidence="4">Cytoplasm</location>
    </subcellularLocation>
</comment>
<dbReference type="GO" id="GO:0033290">
    <property type="term" value="C:eukaryotic 48S preinitiation complex"/>
    <property type="evidence" value="ECO:0007669"/>
    <property type="project" value="UniProtKB-UniRule"/>
</dbReference>
<feature type="compositionally biased region" description="Basic and acidic residues" evidence="5">
    <location>
        <begin position="169"/>
        <end position="178"/>
    </location>
</feature>
<comment type="function">
    <text evidence="4">Component of the eukaryotic translation initiation factor 3 (eIF-3) complex, which is involved in protein synthesis of a specialized repertoire of mRNAs and, together with other initiation factors, stimulates binding of mRNA and methionyl-tRNAi to the 40S ribosome. The eIF-3 complex specifically targets and initiates translation of a subset of mRNAs involved in cell proliferation.</text>
</comment>
<dbReference type="Pfam" id="PF26569">
    <property type="entry name" value="EIF3CL_C"/>
    <property type="match status" value="1"/>
</dbReference>
<dbReference type="GO" id="GO:0003743">
    <property type="term" value="F:translation initiation factor activity"/>
    <property type="evidence" value="ECO:0007669"/>
    <property type="project" value="UniProtKB-UniRule"/>
</dbReference>
<dbReference type="Proteomes" id="UP000728032">
    <property type="component" value="Unassembled WGS sequence"/>
</dbReference>
<evidence type="ECO:0000256" key="1">
    <source>
        <dbReference type="ARBA" id="ARBA00022490"/>
    </source>
</evidence>
<dbReference type="GO" id="GO:0001732">
    <property type="term" value="P:formation of cytoplasmic translation initiation complex"/>
    <property type="evidence" value="ECO:0007669"/>
    <property type="project" value="UniProtKB-UniRule"/>
</dbReference>
<feature type="compositionally biased region" description="Basic and acidic residues" evidence="5">
    <location>
        <begin position="186"/>
        <end position="199"/>
    </location>
</feature>
<evidence type="ECO:0000256" key="2">
    <source>
        <dbReference type="ARBA" id="ARBA00022540"/>
    </source>
</evidence>
<feature type="region of interest" description="Disordered" evidence="5">
    <location>
        <begin position="798"/>
        <end position="861"/>
    </location>
</feature>
<evidence type="ECO:0000313" key="8">
    <source>
        <dbReference type="Proteomes" id="UP000728032"/>
    </source>
</evidence>
<dbReference type="SUPFAM" id="SSF46785">
    <property type="entry name" value="Winged helix' DNA-binding domain"/>
    <property type="match status" value="1"/>
</dbReference>
<dbReference type="EMBL" id="OC917751">
    <property type="protein sequence ID" value="CAD7647902.1"/>
    <property type="molecule type" value="Genomic_DNA"/>
</dbReference>
<dbReference type="PROSITE" id="PS50250">
    <property type="entry name" value="PCI"/>
    <property type="match status" value="1"/>
</dbReference>
<dbReference type="InterPro" id="IPR027516">
    <property type="entry name" value="EIF3C"/>
</dbReference>
<dbReference type="HAMAP" id="MF_03002">
    <property type="entry name" value="eIF3c"/>
    <property type="match status" value="1"/>
</dbReference>
<keyword evidence="1 4" id="KW-0963">Cytoplasm</keyword>
<feature type="compositionally biased region" description="Basic and acidic residues" evidence="5">
    <location>
        <begin position="110"/>
        <end position="123"/>
    </location>
</feature>
<protein>
    <recommendedName>
        <fullName evidence="4">Eukaryotic translation initiation factor 3 subunit C</fullName>
        <shortName evidence="4">eIF3c</shortName>
    </recommendedName>
    <alternativeName>
        <fullName evidence="4">Eukaryotic translation initiation factor 3 subunit 8</fullName>
    </alternativeName>
</protein>
<sequence>MSGKFFAQVSDSESESTESEEDLQAKPSATTAYVPTLWLLAYSFSDEEEEAKRVVRTAREKRYEELQTIIKQIRNHKKIKDIAKMLTGFESLAEALVLQLEVEGDDEDAAPAKKADSAKELKSKSSKFLKGDSDDESDDESDWPSSDSDESSSSSDDEKYGANPALKFLKKEGDDKKIKDKRQKKRETEPKSEGDDKKIKDKRQKKRETEPKSGKRAADDEDGEWEKVKGGATVSEKPKMFAKDAEINHQVMVKKLVEVLSMRGKKRIDRTDQIDMLSELLSISEQHSLGPALAVKILFGIISSLYDYNANINSCMKYEMWEKCLETCERGVDTLIANPDVSVGENIAEESEIYVSAPYRVHGCVLTLIERMDEEFTKILQGCDAHSPEYIERLKDETRVCAIIERLQSYLETGGRGNASELCRIYILRIDHLYYKFDPNVFKKKARLREAEETAAGKPNGEAVNGEFKKVEIVIEDEKGEPLNKGTADEAPLVTSMDIMNQLCKYIYSRDVTDRIRTQAILCHIYHHALHLLTKLRSLDYEYSIDIQGRAKELLAQGLLPRQNERTPEQEKLEKRRQIPFHKHINLELLECVYLVSAMLLEIPDVASNEFSVRKKMISRSFYNQLRKNEEQPLVGVPESMREHVVAASKVMRVGNWRQCQEYIINDKMNSKVWNLFYQSDRVREMLAQKIREESLRAYLFTYSYVYDSISIERLAEMFDLETAVVHSIISKMIINEELMASLDEPTQTAIMHRTEPSRIQGLALQCAEKINTLVEQNERLWEMKQLPVGQFQLSTERRGYGQDREYRNYNRNDRSGYQDRHQYRRGSNRQDRGDNRQHHRHHNYNHNRDNYNHNRDDRNQ</sequence>